<accession>A0A3L6QMI6</accession>
<sequence length="366" mass="39626">MSTTPGLDVDLDGVRSWETAGGFWTAAPTPSAASGSAASRSASPTAGCASPPASGPARSPWTSPPATLPSLFSCDPAALAELRLRSYAVLAPPVGSPGSTPWPRSPSTGSSSPPNGWRQVEAMIAAAPGLRELTLKDIVFRVADGSIPGKWVIGGPSLRRLVVCLRLAGAGSWELGELPKLERASVSLNDYPADRDYVRLLIVLSSVRELKLVNFGGATHHEPILASLSHRSQNLRVLKLDTNFHVVSTLISTFFMLHQAPLLQVLEITDLFRDGEMDEFDVVSFFMDGTSFLRNFALLHNLEYLYMIGISCSATDMHFVKHIIQSARNLRVVSVDKFEGSRKSAQEASRELKECHRVYSSSKDQH</sequence>
<dbReference type="InterPro" id="IPR032675">
    <property type="entry name" value="LRR_dom_sf"/>
</dbReference>
<feature type="compositionally biased region" description="Low complexity" evidence="1">
    <location>
        <begin position="96"/>
        <end position="114"/>
    </location>
</feature>
<proteinExistence type="predicted"/>
<comment type="caution">
    <text evidence="2">The sequence shown here is derived from an EMBL/GenBank/DDBJ whole genome shotgun (WGS) entry which is preliminary data.</text>
</comment>
<organism evidence="2 3">
    <name type="scientific">Panicum miliaceum</name>
    <name type="common">Proso millet</name>
    <name type="synonym">Broomcorn millet</name>
    <dbReference type="NCBI Taxonomy" id="4540"/>
    <lineage>
        <taxon>Eukaryota</taxon>
        <taxon>Viridiplantae</taxon>
        <taxon>Streptophyta</taxon>
        <taxon>Embryophyta</taxon>
        <taxon>Tracheophyta</taxon>
        <taxon>Spermatophyta</taxon>
        <taxon>Magnoliopsida</taxon>
        <taxon>Liliopsida</taxon>
        <taxon>Poales</taxon>
        <taxon>Poaceae</taxon>
        <taxon>PACMAD clade</taxon>
        <taxon>Panicoideae</taxon>
        <taxon>Panicodae</taxon>
        <taxon>Paniceae</taxon>
        <taxon>Panicinae</taxon>
        <taxon>Panicum</taxon>
        <taxon>Panicum sect. Panicum</taxon>
    </lineage>
</organism>
<protein>
    <recommendedName>
        <fullName evidence="4">FBD domain-containing protein</fullName>
    </recommendedName>
</protein>
<evidence type="ECO:0000256" key="1">
    <source>
        <dbReference type="SAM" id="MobiDB-lite"/>
    </source>
</evidence>
<feature type="region of interest" description="Disordered" evidence="1">
    <location>
        <begin position="26"/>
        <end position="62"/>
    </location>
</feature>
<name>A0A3L6QMI6_PANMI</name>
<feature type="region of interest" description="Disordered" evidence="1">
    <location>
        <begin position="345"/>
        <end position="366"/>
    </location>
</feature>
<feature type="region of interest" description="Disordered" evidence="1">
    <location>
        <begin position="95"/>
        <end position="116"/>
    </location>
</feature>
<feature type="compositionally biased region" description="Low complexity" evidence="1">
    <location>
        <begin position="26"/>
        <end position="60"/>
    </location>
</feature>
<evidence type="ECO:0008006" key="4">
    <source>
        <dbReference type="Google" id="ProtNLM"/>
    </source>
</evidence>
<gene>
    <name evidence="2" type="ORF">C2845_PM04G05700</name>
</gene>
<keyword evidence="3" id="KW-1185">Reference proteome</keyword>
<dbReference type="Proteomes" id="UP000275267">
    <property type="component" value="Unassembled WGS sequence"/>
</dbReference>
<evidence type="ECO:0000313" key="3">
    <source>
        <dbReference type="Proteomes" id="UP000275267"/>
    </source>
</evidence>
<dbReference type="EMBL" id="PQIB02000011">
    <property type="protein sequence ID" value="RLM84374.1"/>
    <property type="molecule type" value="Genomic_DNA"/>
</dbReference>
<dbReference type="Gene3D" id="3.80.10.10">
    <property type="entry name" value="Ribonuclease Inhibitor"/>
    <property type="match status" value="1"/>
</dbReference>
<reference evidence="3" key="1">
    <citation type="journal article" date="2019" name="Nat. Commun.">
        <title>The genome of broomcorn millet.</title>
        <authorList>
            <person name="Zou C."/>
            <person name="Miki D."/>
            <person name="Li D."/>
            <person name="Tang Q."/>
            <person name="Xiao L."/>
            <person name="Rajput S."/>
            <person name="Deng P."/>
            <person name="Jia W."/>
            <person name="Huang R."/>
            <person name="Zhang M."/>
            <person name="Sun Y."/>
            <person name="Hu J."/>
            <person name="Fu X."/>
            <person name="Schnable P.S."/>
            <person name="Li F."/>
            <person name="Zhang H."/>
            <person name="Feng B."/>
            <person name="Zhu X."/>
            <person name="Liu R."/>
            <person name="Schnable J.C."/>
            <person name="Zhu J.-K."/>
            <person name="Zhang H."/>
        </authorList>
    </citation>
    <scope>NUCLEOTIDE SEQUENCE [LARGE SCALE GENOMIC DNA]</scope>
</reference>
<dbReference type="AlphaFoldDB" id="A0A3L6QMI6"/>
<evidence type="ECO:0000313" key="2">
    <source>
        <dbReference type="EMBL" id="RLM84374.1"/>
    </source>
</evidence>
<dbReference type="OrthoDB" id="692913at2759"/>
<dbReference type="SUPFAM" id="SSF52047">
    <property type="entry name" value="RNI-like"/>
    <property type="match status" value="1"/>
</dbReference>